<organism evidence="2 3">
    <name type="scientific">Actinomadura mexicana</name>
    <dbReference type="NCBI Taxonomy" id="134959"/>
    <lineage>
        <taxon>Bacteria</taxon>
        <taxon>Bacillati</taxon>
        <taxon>Actinomycetota</taxon>
        <taxon>Actinomycetes</taxon>
        <taxon>Streptosporangiales</taxon>
        <taxon>Thermomonosporaceae</taxon>
        <taxon>Actinomadura</taxon>
    </lineage>
</organism>
<dbReference type="Proteomes" id="UP000198420">
    <property type="component" value="Unassembled WGS sequence"/>
</dbReference>
<feature type="region of interest" description="Disordered" evidence="1">
    <location>
        <begin position="159"/>
        <end position="181"/>
    </location>
</feature>
<reference evidence="3" key="1">
    <citation type="submission" date="2017-06" db="EMBL/GenBank/DDBJ databases">
        <authorList>
            <person name="Varghese N."/>
            <person name="Submissions S."/>
        </authorList>
    </citation>
    <scope>NUCLEOTIDE SEQUENCE [LARGE SCALE GENOMIC DNA]</scope>
    <source>
        <strain evidence="3">DSM 44485</strain>
    </source>
</reference>
<evidence type="ECO:0000313" key="2">
    <source>
        <dbReference type="EMBL" id="SNR40022.1"/>
    </source>
</evidence>
<feature type="region of interest" description="Disordered" evidence="1">
    <location>
        <begin position="205"/>
        <end position="225"/>
    </location>
</feature>
<sequence>MTRPSAAHGPAVHPARRQQLQGRTRRNLGAVKTRAGPPPCPDVANTGGDRRRSRAVFELAVLSGTADAVQPPPSQAGGALICVSAFVTRARYFGWARPPTPPSACARARCGASAAGAMRLQLPSAAPSRSGSSIRASSQTLLRAAASIVAFTGLRSQGPPVRLPRGTADRGQSAGALREHNECSGGLGSAWAARARLRTPGSHFIGAPTRTAGGRGPSATSPPPSRLRAGTAPLFHVKQHPLARTRRGQIATVATQIPRLRRHTRHTDARWTPYSTSLARYLVAVVSGPSRAPARSSERMRGSSFAACWARPQRMHPREMNTATRG</sequence>
<keyword evidence="3" id="KW-1185">Reference proteome</keyword>
<gene>
    <name evidence="2" type="ORF">SAMN06265355_102593</name>
</gene>
<dbReference type="EMBL" id="FZNP01000002">
    <property type="protein sequence ID" value="SNR40022.1"/>
    <property type="molecule type" value="Genomic_DNA"/>
</dbReference>
<evidence type="ECO:0000256" key="1">
    <source>
        <dbReference type="SAM" id="MobiDB-lite"/>
    </source>
</evidence>
<proteinExistence type="predicted"/>
<feature type="region of interest" description="Disordered" evidence="1">
    <location>
        <begin position="1"/>
        <end position="49"/>
    </location>
</feature>
<evidence type="ECO:0000313" key="3">
    <source>
        <dbReference type="Proteomes" id="UP000198420"/>
    </source>
</evidence>
<dbReference type="AlphaFoldDB" id="A0A238W0E4"/>
<protein>
    <submittedName>
        <fullName evidence="2">Uncharacterized protein</fullName>
    </submittedName>
</protein>
<accession>A0A238W0E4</accession>
<name>A0A238W0E4_9ACTN</name>